<comment type="caution">
    <text evidence="1">The sequence shown here is derived from an EMBL/GenBank/DDBJ whole genome shotgun (WGS) entry which is preliminary data.</text>
</comment>
<dbReference type="EMBL" id="FNBW01000010">
    <property type="protein sequence ID" value="SDG08727.1"/>
    <property type="molecule type" value="Genomic_DNA"/>
</dbReference>
<keyword evidence="2" id="KW-1185">Reference proteome</keyword>
<evidence type="ECO:0000313" key="1">
    <source>
        <dbReference type="EMBL" id="SDG08727.1"/>
    </source>
</evidence>
<reference evidence="1 2" key="1">
    <citation type="submission" date="2016-10" db="EMBL/GenBank/DDBJ databases">
        <authorList>
            <person name="Varghese N."/>
            <person name="Submissions S."/>
        </authorList>
    </citation>
    <scope>NUCLEOTIDE SEQUENCE [LARGE SCALE GENOMIC DNA]</scope>
    <source>
        <strain evidence="1 2">DSM 18839</strain>
    </source>
</reference>
<protein>
    <submittedName>
        <fullName evidence="1">Uncharacterized conserved protein, Ntn-hydrolase superfamily</fullName>
    </submittedName>
</protein>
<dbReference type="SUPFAM" id="SSF56235">
    <property type="entry name" value="N-terminal nucleophile aminohydrolases (Ntn hydrolases)"/>
    <property type="match status" value="1"/>
</dbReference>
<dbReference type="Pfam" id="PF06267">
    <property type="entry name" value="DUF1028"/>
    <property type="match status" value="1"/>
</dbReference>
<accession>A0A8G2BJN2</accession>
<dbReference type="Gene3D" id="3.60.20.10">
    <property type="entry name" value="Glutamine Phosphoribosylpyrophosphate, subunit 1, domain 1"/>
    <property type="match status" value="1"/>
</dbReference>
<dbReference type="RefSeq" id="WP_093151930.1">
    <property type="nucleotide sequence ID" value="NZ_FNBW01000010.1"/>
</dbReference>
<dbReference type="PANTHER" id="PTHR39328">
    <property type="entry name" value="BLL2871 PROTEIN"/>
    <property type="match status" value="1"/>
</dbReference>
<dbReference type="PANTHER" id="PTHR39328:SF1">
    <property type="entry name" value="BLL2871 PROTEIN"/>
    <property type="match status" value="1"/>
</dbReference>
<dbReference type="OrthoDB" id="9790012at2"/>
<evidence type="ECO:0000313" key="2">
    <source>
        <dbReference type="Proteomes" id="UP000198615"/>
    </source>
</evidence>
<proteinExistence type="predicted"/>
<name>A0A8G2BJN2_9PROT</name>
<organism evidence="1 2">
    <name type="scientific">Thalassobaculum litoreum DSM 18839</name>
    <dbReference type="NCBI Taxonomy" id="1123362"/>
    <lineage>
        <taxon>Bacteria</taxon>
        <taxon>Pseudomonadati</taxon>
        <taxon>Pseudomonadota</taxon>
        <taxon>Alphaproteobacteria</taxon>
        <taxon>Rhodospirillales</taxon>
        <taxon>Thalassobaculaceae</taxon>
        <taxon>Thalassobaculum</taxon>
    </lineage>
</organism>
<dbReference type="AlphaFoldDB" id="A0A8G2BJN2"/>
<dbReference type="Proteomes" id="UP000198615">
    <property type="component" value="Unassembled WGS sequence"/>
</dbReference>
<gene>
    <name evidence="1" type="ORF">SAMN05660686_03305</name>
</gene>
<dbReference type="InterPro" id="IPR029055">
    <property type="entry name" value="Ntn_hydrolases_N"/>
</dbReference>
<dbReference type="InterPro" id="IPR010430">
    <property type="entry name" value="DUF1028"/>
</dbReference>
<sequence>MTFSLTARCEITGAFGMVVSSSSTAVAARCAFARAGVGAVATQNITDPRIGPRGLDLLETGLPARTVLERIVESTEHIAYRQIALIDSQGGTAAYSGANTLGTYASAEGRGCVAAGNMLAGEGVVAAMVDAFESRSGRSFGKRLIRSLQAGLAAGGEAGPVHSAGLLIQAEVSWPVADLRVDYSDTPIADLTALWELWKPDMDSYVTRALDPSKAPSYGVPGDP</sequence>
<keyword evidence="1" id="KW-0378">Hydrolase</keyword>
<dbReference type="GO" id="GO:0016787">
    <property type="term" value="F:hydrolase activity"/>
    <property type="evidence" value="ECO:0007669"/>
    <property type="project" value="UniProtKB-KW"/>
</dbReference>